<evidence type="ECO:0000313" key="2">
    <source>
        <dbReference type="EMBL" id="CAA9328975.1"/>
    </source>
</evidence>
<gene>
    <name evidence="2" type="ORF">AVDCRST_MAG40-1824</name>
</gene>
<proteinExistence type="predicted"/>
<evidence type="ECO:0000259" key="1">
    <source>
        <dbReference type="PROSITE" id="PS50905"/>
    </source>
</evidence>
<protein>
    <recommendedName>
        <fullName evidence="1">Ferritin-like diiron domain-containing protein</fullName>
    </recommendedName>
</protein>
<feature type="non-terminal residue" evidence="2">
    <location>
        <position position="1"/>
    </location>
</feature>
<dbReference type="GO" id="GO:0008199">
    <property type="term" value="F:ferric iron binding"/>
    <property type="evidence" value="ECO:0007669"/>
    <property type="project" value="InterPro"/>
</dbReference>
<dbReference type="InterPro" id="IPR008331">
    <property type="entry name" value="Ferritin_DPS_dom"/>
</dbReference>
<organism evidence="2">
    <name type="scientific">uncultured Gemmatimonadaceae bacterium</name>
    <dbReference type="NCBI Taxonomy" id="246130"/>
    <lineage>
        <taxon>Bacteria</taxon>
        <taxon>Pseudomonadati</taxon>
        <taxon>Gemmatimonadota</taxon>
        <taxon>Gemmatimonadia</taxon>
        <taxon>Gemmatimonadales</taxon>
        <taxon>Gemmatimonadaceae</taxon>
        <taxon>environmental samples</taxon>
    </lineage>
</organism>
<reference evidence="2" key="1">
    <citation type="submission" date="2020-02" db="EMBL/GenBank/DDBJ databases">
        <authorList>
            <person name="Meier V. D."/>
        </authorList>
    </citation>
    <scope>NUCLEOTIDE SEQUENCE</scope>
    <source>
        <strain evidence="2">AVDCRST_MAG40</strain>
    </source>
</reference>
<accession>A0A6J4LDT7</accession>
<dbReference type="AlphaFoldDB" id="A0A6J4LDT7"/>
<dbReference type="Pfam" id="PF00210">
    <property type="entry name" value="Ferritin"/>
    <property type="match status" value="1"/>
</dbReference>
<dbReference type="EMBL" id="CADCTX010000569">
    <property type="protein sequence ID" value="CAA9328975.1"/>
    <property type="molecule type" value="Genomic_DNA"/>
</dbReference>
<dbReference type="InterPro" id="IPR012347">
    <property type="entry name" value="Ferritin-like"/>
</dbReference>
<dbReference type="Gene3D" id="1.20.1260.10">
    <property type="match status" value="1"/>
</dbReference>
<dbReference type="PROSITE" id="PS50905">
    <property type="entry name" value="FERRITIN_LIKE"/>
    <property type="match status" value="1"/>
</dbReference>
<dbReference type="SUPFAM" id="SSF47240">
    <property type="entry name" value="Ferritin-like"/>
    <property type="match status" value="1"/>
</dbReference>
<name>A0A6J4LDT7_9BACT</name>
<feature type="domain" description="Ferritin-like diiron" evidence="1">
    <location>
        <begin position="1"/>
        <end position="62"/>
    </location>
</feature>
<sequence length="88" mass="9614">EEAVGLALEWEYTVTKQINALLDLAAGERDHGAHGFLDWFAREQLEEVSSMDMLLKMVRRTGDAGLMLVENALASRGTLSPSAPPAED</sequence>
<dbReference type="InterPro" id="IPR009040">
    <property type="entry name" value="Ferritin-like_diiron"/>
</dbReference>
<dbReference type="InterPro" id="IPR009078">
    <property type="entry name" value="Ferritin-like_SF"/>
</dbReference>